<keyword evidence="2" id="KW-1185">Reference proteome</keyword>
<sequence>MENFEQCGNCFPSFQCGLSGWVTTLTSRIPFKLVTNSWWNLLTALKTHPSHRLVVASTPARVSKLNLPQRRLKVFSC</sequence>
<comment type="caution">
    <text evidence="1">The sequence shown here is derived from an EMBL/GenBank/DDBJ whole genome shotgun (WGS) entry which is preliminary data.</text>
</comment>
<organism evidence="1 2">
    <name type="scientific">Irpex rosettiformis</name>
    <dbReference type="NCBI Taxonomy" id="378272"/>
    <lineage>
        <taxon>Eukaryota</taxon>
        <taxon>Fungi</taxon>
        <taxon>Dikarya</taxon>
        <taxon>Basidiomycota</taxon>
        <taxon>Agaricomycotina</taxon>
        <taxon>Agaricomycetes</taxon>
        <taxon>Polyporales</taxon>
        <taxon>Irpicaceae</taxon>
        <taxon>Irpex</taxon>
    </lineage>
</organism>
<name>A0ACB8TM19_9APHY</name>
<evidence type="ECO:0000313" key="1">
    <source>
        <dbReference type="EMBL" id="KAI0082999.1"/>
    </source>
</evidence>
<accession>A0ACB8TM19</accession>
<protein>
    <submittedName>
        <fullName evidence="1">Uncharacterized protein</fullName>
    </submittedName>
</protein>
<gene>
    <name evidence="1" type="ORF">BDY19DRAFT_981404</name>
</gene>
<dbReference type="EMBL" id="MU275021">
    <property type="protein sequence ID" value="KAI0082999.1"/>
    <property type="molecule type" value="Genomic_DNA"/>
</dbReference>
<evidence type="ECO:0000313" key="2">
    <source>
        <dbReference type="Proteomes" id="UP001055072"/>
    </source>
</evidence>
<dbReference type="Proteomes" id="UP001055072">
    <property type="component" value="Unassembled WGS sequence"/>
</dbReference>
<proteinExistence type="predicted"/>
<reference evidence="1" key="1">
    <citation type="journal article" date="2021" name="Environ. Microbiol.">
        <title>Gene family expansions and transcriptome signatures uncover fungal adaptations to wood decay.</title>
        <authorList>
            <person name="Hage H."/>
            <person name="Miyauchi S."/>
            <person name="Viragh M."/>
            <person name="Drula E."/>
            <person name="Min B."/>
            <person name="Chaduli D."/>
            <person name="Navarro D."/>
            <person name="Favel A."/>
            <person name="Norest M."/>
            <person name="Lesage-Meessen L."/>
            <person name="Balint B."/>
            <person name="Merenyi Z."/>
            <person name="de Eugenio L."/>
            <person name="Morin E."/>
            <person name="Martinez A.T."/>
            <person name="Baldrian P."/>
            <person name="Stursova M."/>
            <person name="Martinez M.J."/>
            <person name="Novotny C."/>
            <person name="Magnuson J.K."/>
            <person name="Spatafora J.W."/>
            <person name="Maurice S."/>
            <person name="Pangilinan J."/>
            <person name="Andreopoulos W."/>
            <person name="LaButti K."/>
            <person name="Hundley H."/>
            <person name="Na H."/>
            <person name="Kuo A."/>
            <person name="Barry K."/>
            <person name="Lipzen A."/>
            <person name="Henrissat B."/>
            <person name="Riley R."/>
            <person name="Ahrendt S."/>
            <person name="Nagy L.G."/>
            <person name="Grigoriev I.V."/>
            <person name="Martin F."/>
            <person name="Rosso M.N."/>
        </authorList>
    </citation>
    <scope>NUCLEOTIDE SEQUENCE</scope>
    <source>
        <strain evidence="1">CBS 384.51</strain>
    </source>
</reference>